<evidence type="ECO:0000313" key="12">
    <source>
        <dbReference type="Proteomes" id="UP000261080"/>
    </source>
</evidence>
<evidence type="ECO:0000256" key="4">
    <source>
        <dbReference type="ARBA" id="ARBA00022692"/>
    </source>
</evidence>
<evidence type="ECO:0000256" key="1">
    <source>
        <dbReference type="ARBA" id="ARBA00006139"/>
    </source>
</evidence>
<keyword evidence="8 10" id="KW-0472">Membrane</keyword>
<evidence type="ECO:0000313" key="11">
    <source>
        <dbReference type="EMBL" id="RGE86450.1"/>
    </source>
</evidence>
<reference evidence="11 12" key="1">
    <citation type="submission" date="2018-08" db="EMBL/GenBank/DDBJ databases">
        <title>A genome reference for cultivated species of the human gut microbiota.</title>
        <authorList>
            <person name="Zou Y."/>
            <person name="Xue W."/>
            <person name="Luo G."/>
        </authorList>
    </citation>
    <scope>NUCLEOTIDE SEQUENCE [LARGE SCALE GENOMIC DNA]</scope>
    <source>
        <strain evidence="11 12">AF37-2AT</strain>
    </source>
</reference>
<keyword evidence="2" id="KW-1003">Cell membrane</keyword>
<dbReference type="Proteomes" id="UP000261080">
    <property type="component" value="Unassembled WGS sequence"/>
</dbReference>
<dbReference type="GO" id="GO:0016020">
    <property type="term" value="C:membrane"/>
    <property type="evidence" value="ECO:0007669"/>
    <property type="project" value="InterPro"/>
</dbReference>
<dbReference type="PANTHER" id="PTHR33695:SF1">
    <property type="entry name" value="LIPOPROTEIN SIGNAL PEPTIDASE"/>
    <property type="match status" value="1"/>
</dbReference>
<evidence type="ECO:0000256" key="5">
    <source>
        <dbReference type="ARBA" id="ARBA00022750"/>
    </source>
</evidence>
<dbReference type="InterPro" id="IPR001872">
    <property type="entry name" value="Peptidase_A8"/>
</dbReference>
<dbReference type="PROSITE" id="PS00855">
    <property type="entry name" value="SPASE_II"/>
    <property type="match status" value="1"/>
</dbReference>
<sequence>MKKWIVTISAALSTLDLFWKDRIEKRPDSAKEEEMFGGKIRIRKVHNYGFALGMLSGEDRLVKGGSLGAGILLLIYYMKLLFSKKGKWKFAGTSLMLSGAVSNLYDRLKRGYVVDYIGFDAADPQIRKITFNLGDFCLMGGAAVVAAAAAAAEIGKTIRRWKKSLLSGHK</sequence>
<accession>A0A3E3K0X2</accession>
<keyword evidence="5" id="KW-0064">Aspartyl protease</keyword>
<dbReference type="GO" id="GO:0006508">
    <property type="term" value="P:proteolysis"/>
    <property type="evidence" value="ECO:0007669"/>
    <property type="project" value="UniProtKB-KW"/>
</dbReference>
<evidence type="ECO:0000256" key="2">
    <source>
        <dbReference type="ARBA" id="ARBA00022475"/>
    </source>
</evidence>
<evidence type="ECO:0000256" key="9">
    <source>
        <dbReference type="RuleBase" id="RU004181"/>
    </source>
</evidence>
<dbReference type="PRINTS" id="PR00781">
    <property type="entry name" value="LIPOSIGPTASE"/>
</dbReference>
<dbReference type="PANTHER" id="PTHR33695">
    <property type="entry name" value="LIPOPROTEIN SIGNAL PEPTIDASE"/>
    <property type="match status" value="1"/>
</dbReference>
<evidence type="ECO:0000256" key="8">
    <source>
        <dbReference type="ARBA" id="ARBA00023136"/>
    </source>
</evidence>
<evidence type="ECO:0000256" key="10">
    <source>
        <dbReference type="SAM" id="Phobius"/>
    </source>
</evidence>
<dbReference type="EMBL" id="QVLX01000005">
    <property type="protein sequence ID" value="RGE86450.1"/>
    <property type="molecule type" value="Genomic_DNA"/>
</dbReference>
<protein>
    <submittedName>
        <fullName evidence="11">Signal peptidase II</fullName>
    </submittedName>
</protein>
<evidence type="ECO:0000256" key="7">
    <source>
        <dbReference type="ARBA" id="ARBA00022989"/>
    </source>
</evidence>
<comment type="caution">
    <text evidence="11">The sequence shown here is derived from an EMBL/GenBank/DDBJ whole genome shotgun (WGS) entry which is preliminary data.</text>
</comment>
<organism evidence="11 12">
    <name type="scientific">Sellimonas intestinalis</name>
    <dbReference type="NCBI Taxonomy" id="1653434"/>
    <lineage>
        <taxon>Bacteria</taxon>
        <taxon>Bacillati</taxon>
        <taxon>Bacillota</taxon>
        <taxon>Clostridia</taxon>
        <taxon>Lachnospirales</taxon>
        <taxon>Lachnospiraceae</taxon>
        <taxon>Sellimonas</taxon>
    </lineage>
</organism>
<evidence type="ECO:0000256" key="3">
    <source>
        <dbReference type="ARBA" id="ARBA00022670"/>
    </source>
</evidence>
<dbReference type="RefSeq" id="WP_024733006.1">
    <property type="nucleotide sequence ID" value="NZ_BAABYU010000001.1"/>
</dbReference>
<dbReference type="AlphaFoldDB" id="A0A3E3K0X2"/>
<dbReference type="Pfam" id="PF01252">
    <property type="entry name" value="Peptidase_A8"/>
    <property type="match status" value="1"/>
</dbReference>
<keyword evidence="7 10" id="KW-1133">Transmembrane helix</keyword>
<dbReference type="GeneID" id="97193244"/>
<dbReference type="OrthoDB" id="1770665at2"/>
<evidence type="ECO:0000256" key="6">
    <source>
        <dbReference type="ARBA" id="ARBA00022801"/>
    </source>
</evidence>
<keyword evidence="6" id="KW-0378">Hydrolase</keyword>
<name>A0A3E3K0X2_9FIRM</name>
<keyword evidence="12" id="KW-1185">Reference proteome</keyword>
<keyword evidence="3" id="KW-0645">Protease</keyword>
<keyword evidence="4 10" id="KW-0812">Transmembrane</keyword>
<feature type="transmembrane region" description="Helical" evidence="10">
    <location>
        <begin position="64"/>
        <end position="82"/>
    </location>
</feature>
<dbReference type="GO" id="GO:0004190">
    <property type="term" value="F:aspartic-type endopeptidase activity"/>
    <property type="evidence" value="ECO:0007669"/>
    <property type="project" value="UniProtKB-KW"/>
</dbReference>
<proteinExistence type="inferred from homology"/>
<comment type="similarity">
    <text evidence="1 9">Belongs to the peptidase A8 family.</text>
</comment>
<gene>
    <name evidence="11" type="ORF">DW016_10345</name>
</gene>